<sequence length="569" mass="64371">MKAFILQFLIVFIFLGGIFLPSEAANVHHYKFRIKEASFTKLCETKNILTVNGQFPGPTLRLRQGDTILVDVYNRAQENITVHWHGVKQPRYPWSDGPEFVTQCPIRPGTKFTQRIVLSDEIGSLWWHAHSEWSRATVHGLLIVYPNRGVNYPFPQPHAEVPLVLGEWWKTDIKEVFSEFLRRGADPIVSDAFLINGQPGDFYNCSKPDTFNLEVDQGKTYLVRMVNAAMNNILFFGIANHKITVVGSDGAYTKPLKRDHIAISPGQTIDFLLEANQEPNHYYIGANVFGTPPRTTTTAILKYRGNYTQFSPPIFPNNLPIFNDTNASFNFTKSLKSLASKEHPINVPKGNSNKKMTKLFFTLSVNTIPCENNNCDLGPQNGTLRLKASVNNISFVNPPKFNILEAYYNNINGVYGDNFPSKPPFKYNYTGDNLPLELWTPELGTEVKVIEYDSEVELVFQSTSLLGGIDHPMHLHGYSFYVVGLGLGTYNASEAKYYNLDDPPLVNTITVPRRGWAAIRFKANNPGVWFMHCHFERHVSWGMGMAFIIKDGKLPEQKMLPPPKDMPLC</sequence>
<dbReference type="EMBL" id="CM044707">
    <property type="protein sequence ID" value="KAI5654671.1"/>
    <property type="molecule type" value="Genomic_DNA"/>
</dbReference>
<gene>
    <name evidence="1" type="ORF">M9H77_31858</name>
</gene>
<keyword evidence="2" id="KW-1185">Reference proteome</keyword>
<comment type="caution">
    <text evidence="1">The sequence shown here is derived from an EMBL/GenBank/DDBJ whole genome shotgun (WGS) entry which is preliminary data.</text>
</comment>
<evidence type="ECO:0000313" key="2">
    <source>
        <dbReference type="Proteomes" id="UP001060085"/>
    </source>
</evidence>
<dbReference type="Proteomes" id="UP001060085">
    <property type="component" value="Linkage Group LG07"/>
</dbReference>
<organism evidence="1 2">
    <name type="scientific">Catharanthus roseus</name>
    <name type="common">Madagascar periwinkle</name>
    <name type="synonym">Vinca rosea</name>
    <dbReference type="NCBI Taxonomy" id="4058"/>
    <lineage>
        <taxon>Eukaryota</taxon>
        <taxon>Viridiplantae</taxon>
        <taxon>Streptophyta</taxon>
        <taxon>Embryophyta</taxon>
        <taxon>Tracheophyta</taxon>
        <taxon>Spermatophyta</taxon>
        <taxon>Magnoliopsida</taxon>
        <taxon>eudicotyledons</taxon>
        <taxon>Gunneridae</taxon>
        <taxon>Pentapetalae</taxon>
        <taxon>asterids</taxon>
        <taxon>lamiids</taxon>
        <taxon>Gentianales</taxon>
        <taxon>Apocynaceae</taxon>
        <taxon>Rauvolfioideae</taxon>
        <taxon>Vinceae</taxon>
        <taxon>Catharanthinae</taxon>
        <taxon>Catharanthus</taxon>
    </lineage>
</organism>
<proteinExistence type="predicted"/>
<name>A0ACC0A1M7_CATRO</name>
<accession>A0ACC0A1M7</accession>
<reference evidence="2" key="1">
    <citation type="journal article" date="2023" name="Nat. Plants">
        <title>Single-cell RNA sequencing provides a high-resolution roadmap for understanding the multicellular compartmentation of specialized metabolism.</title>
        <authorList>
            <person name="Sun S."/>
            <person name="Shen X."/>
            <person name="Li Y."/>
            <person name="Li Y."/>
            <person name="Wang S."/>
            <person name="Li R."/>
            <person name="Zhang H."/>
            <person name="Shen G."/>
            <person name="Guo B."/>
            <person name="Wei J."/>
            <person name="Xu J."/>
            <person name="St-Pierre B."/>
            <person name="Chen S."/>
            <person name="Sun C."/>
        </authorList>
    </citation>
    <scope>NUCLEOTIDE SEQUENCE [LARGE SCALE GENOMIC DNA]</scope>
</reference>
<protein>
    <submittedName>
        <fullName evidence="1">Uncharacterized protein</fullName>
    </submittedName>
</protein>
<evidence type="ECO:0000313" key="1">
    <source>
        <dbReference type="EMBL" id="KAI5654671.1"/>
    </source>
</evidence>